<evidence type="ECO:0008006" key="3">
    <source>
        <dbReference type="Google" id="ProtNLM"/>
    </source>
</evidence>
<evidence type="ECO:0000313" key="2">
    <source>
        <dbReference type="Proteomes" id="UP001595660"/>
    </source>
</evidence>
<comment type="caution">
    <text evidence="1">The sequence shown here is derived from an EMBL/GenBank/DDBJ whole genome shotgun (WGS) entry which is preliminary data.</text>
</comment>
<gene>
    <name evidence="1" type="ORF">ACFOKC_03095</name>
</gene>
<sequence length="258" mass="30214">MTRGATEDPRRETGDVAFTFDWYADFLDALCRRGRRFRSYDDDLEAGDVVLRHDVDWSPRNALTTARIEADRGVTATYFFLLSSPLYNVFHRRNRRIVEEIAALGHRVGVHFSTYQHWDREPPEGVLAERVRDEQRALDTVVADLEPAVSFHRPPEWVLAREFDAFTSAYEPRFFESVAYRADSNQRWREDHPLAGGVPETVQVLTHPGLWGTEDADYETRLAAHEDEELGRTRQFMDDQFVDKRYNAAEFCEFERRY</sequence>
<reference evidence="1 2" key="1">
    <citation type="journal article" date="2019" name="Int. J. Syst. Evol. Microbiol.">
        <title>The Global Catalogue of Microorganisms (GCM) 10K type strain sequencing project: providing services to taxonomists for standard genome sequencing and annotation.</title>
        <authorList>
            <consortium name="The Broad Institute Genomics Platform"/>
            <consortium name="The Broad Institute Genome Sequencing Center for Infectious Disease"/>
            <person name="Wu L."/>
            <person name="Ma J."/>
        </authorList>
    </citation>
    <scope>NUCLEOTIDE SEQUENCE [LARGE SCALE GENOMIC DNA]</scope>
    <source>
        <strain evidence="1 2">CGMCC 1.12562</strain>
    </source>
</reference>
<organism evidence="1 2">
    <name type="scientific">Halobacterium litoreum</name>
    <dbReference type="NCBI Taxonomy" id="2039234"/>
    <lineage>
        <taxon>Archaea</taxon>
        <taxon>Methanobacteriati</taxon>
        <taxon>Methanobacteriota</taxon>
        <taxon>Stenosarchaea group</taxon>
        <taxon>Halobacteria</taxon>
        <taxon>Halobacteriales</taxon>
        <taxon>Halobacteriaceae</taxon>
        <taxon>Halobacterium</taxon>
    </lineage>
</organism>
<dbReference type="GeneID" id="69117382"/>
<accession>A0ABD5NBM7</accession>
<dbReference type="SUPFAM" id="SSF88713">
    <property type="entry name" value="Glycoside hydrolase/deacetylase"/>
    <property type="match status" value="1"/>
</dbReference>
<dbReference type="EMBL" id="JBHRWN010000002">
    <property type="protein sequence ID" value="MFC3476703.1"/>
    <property type="molecule type" value="Genomic_DNA"/>
</dbReference>
<dbReference type="Gene3D" id="3.20.20.370">
    <property type="entry name" value="Glycoside hydrolase/deacetylase"/>
    <property type="match status" value="1"/>
</dbReference>
<keyword evidence="2" id="KW-1185">Reference proteome</keyword>
<proteinExistence type="predicted"/>
<dbReference type="InterPro" id="IPR011330">
    <property type="entry name" value="Glyco_hydro/deAcase_b/a-brl"/>
</dbReference>
<dbReference type="RefSeq" id="WP_232572152.1">
    <property type="nucleotide sequence ID" value="NZ_CP089466.1"/>
</dbReference>
<name>A0ABD5NBM7_9EURY</name>
<evidence type="ECO:0000313" key="1">
    <source>
        <dbReference type="EMBL" id="MFC3476703.1"/>
    </source>
</evidence>
<protein>
    <recommendedName>
        <fullName evidence="3">Polysaccharide deacetylase</fullName>
    </recommendedName>
</protein>
<dbReference type="AlphaFoldDB" id="A0ABD5NBM7"/>
<dbReference type="Proteomes" id="UP001595660">
    <property type="component" value="Unassembled WGS sequence"/>
</dbReference>